<gene>
    <name evidence="2" type="ORF">JG687_00010375</name>
</gene>
<accession>A0A8T1UA52</accession>
<organism evidence="2 3">
    <name type="scientific">Phytophthora cactorum</name>
    <dbReference type="NCBI Taxonomy" id="29920"/>
    <lineage>
        <taxon>Eukaryota</taxon>
        <taxon>Sar</taxon>
        <taxon>Stramenopiles</taxon>
        <taxon>Oomycota</taxon>
        <taxon>Peronosporomycetes</taxon>
        <taxon>Peronosporales</taxon>
        <taxon>Peronosporaceae</taxon>
        <taxon>Phytophthora</taxon>
    </lineage>
</organism>
<evidence type="ECO:0000313" key="2">
    <source>
        <dbReference type="EMBL" id="KAG6956797.1"/>
    </source>
</evidence>
<dbReference type="EMBL" id="JAENGZ010000585">
    <property type="protein sequence ID" value="KAG6956797.1"/>
    <property type="molecule type" value="Genomic_DNA"/>
</dbReference>
<feature type="region of interest" description="Disordered" evidence="1">
    <location>
        <begin position="1"/>
        <end position="38"/>
    </location>
</feature>
<name>A0A8T1UA52_9STRA</name>
<reference evidence="2" key="1">
    <citation type="submission" date="2021-01" db="EMBL/GenBank/DDBJ databases">
        <title>Phytophthora aleatoria, a newly-described species from Pinus radiata is distinct from Phytophthora cactorum isolates based on comparative genomics.</title>
        <authorList>
            <person name="Mcdougal R."/>
            <person name="Panda P."/>
            <person name="Williams N."/>
            <person name="Studholme D.J."/>
        </authorList>
    </citation>
    <scope>NUCLEOTIDE SEQUENCE</scope>
    <source>
        <strain evidence="2">NZFS 3830</strain>
    </source>
</reference>
<sequence length="64" mass="6907">MQKRGASWTKVTKGSDENAESAASNGLSGGSESDTSSEICPVDLINAMDLIRQLEEEENILCCW</sequence>
<evidence type="ECO:0000313" key="3">
    <source>
        <dbReference type="Proteomes" id="UP000688947"/>
    </source>
</evidence>
<comment type="caution">
    <text evidence="2">The sequence shown here is derived from an EMBL/GenBank/DDBJ whole genome shotgun (WGS) entry which is preliminary data.</text>
</comment>
<dbReference type="AlphaFoldDB" id="A0A8T1UA52"/>
<dbReference type="Proteomes" id="UP000688947">
    <property type="component" value="Unassembled WGS sequence"/>
</dbReference>
<feature type="compositionally biased region" description="Polar residues" evidence="1">
    <location>
        <begin position="21"/>
        <end position="38"/>
    </location>
</feature>
<proteinExistence type="predicted"/>
<evidence type="ECO:0000256" key="1">
    <source>
        <dbReference type="SAM" id="MobiDB-lite"/>
    </source>
</evidence>
<protein>
    <submittedName>
        <fullName evidence="2">Uncharacterized protein</fullName>
    </submittedName>
</protein>